<sequence>MEDNPHKRIRVLYVITKSVWGGAGKYVYDLATHADIETYDVAVALGGTGDLAKRLEDANISTFDVENFQKSVNPFKEIGALFELLSILYEFHPHVVHANSSKAGGLTGVAVFIYRLLTGNRPKTLFTVHGWAFLEHRPAWDLFLRRLASRLTARFQDVLIVISQKDKAATLSYNIAPAQKVTLIQNGIIPPEFMSREQVRQKLGVDPSVLVIGCIAEWTANKGILYLLRAYRDILQKFPETKLVLIGWGEDEEDLRKKSKDFGVEESVLFISLSPAAPYLKAFDIFVLPSLKEGLPYTILEAGLAEIPVIASRVGGIPDIIEHETHGLLVDPASSTDLSFALIRLLSRPDLRIHLAKTLHAHVCDMFSFNTMLDRTTALYQDEAVSSQSKQE</sequence>
<dbReference type="InterPro" id="IPR001296">
    <property type="entry name" value="Glyco_trans_1"/>
</dbReference>
<dbReference type="PANTHER" id="PTHR12526">
    <property type="entry name" value="GLYCOSYLTRANSFERASE"/>
    <property type="match status" value="1"/>
</dbReference>
<evidence type="ECO:0000313" key="4">
    <source>
        <dbReference type="Proteomes" id="UP000229098"/>
    </source>
</evidence>
<evidence type="ECO:0000259" key="1">
    <source>
        <dbReference type="Pfam" id="PF00534"/>
    </source>
</evidence>
<proteinExistence type="predicted"/>
<dbReference type="PANTHER" id="PTHR12526:SF630">
    <property type="entry name" value="GLYCOSYLTRANSFERASE"/>
    <property type="match status" value="1"/>
</dbReference>
<dbReference type="Pfam" id="PF13439">
    <property type="entry name" value="Glyco_transf_4"/>
    <property type="match status" value="1"/>
</dbReference>
<dbReference type="GO" id="GO:0016757">
    <property type="term" value="F:glycosyltransferase activity"/>
    <property type="evidence" value="ECO:0007669"/>
    <property type="project" value="InterPro"/>
</dbReference>
<evidence type="ECO:0008006" key="5">
    <source>
        <dbReference type="Google" id="ProtNLM"/>
    </source>
</evidence>
<gene>
    <name evidence="3" type="ORF">COU90_01865</name>
</gene>
<dbReference type="InterPro" id="IPR028098">
    <property type="entry name" value="Glyco_trans_4-like_N"/>
</dbReference>
<protein>
    <recommendedName>
        <fullName evidence="5">Glycosyltransferase family 1 protein</fullName>
    </recommendedName>
</protein>
<dbReference type="Gene3D" id="3.40.50.2000">
    <property type="entry name" value="Glycogen Phosphorylase B"/>
    <property type="match status" value="2"/>
</dbReference>
<reference evidence="4" key="1">
    <citation type="submission" date="2017-09" db="EMBL/GenBank/DDBJ databases">
        <title>Depth-based differentiation of microbial function through sediment-hosted aquifers and enrichment of novel symbionts in the deep terrestrial subsurface.</title>
        <authorList>
            <person name="Probst A.J."/>
            <person name="Ladd B."/>
            <person name="Jarett J.K."/>
            <person name="Geller-Mcgrath D.E."/>
            <person name="Sieber C.M.K."/>
            <person name="Emerson J.B."/>
            <person name="Anantharaman K."/>
            <person name="Thomas B.C."/>
            <person name="Malmstrom R."/>
            <person name="Stieglmeier M."/>
            <person name="Klingl A."/>
            <person name="Woyke T."/>
            <person name="Ryan C.M."/>
            <person name="Banfield J.F."/>
        </authorList>
    </citation>
    <scope>NUCLEOTIDE SEQUENCE [LARGE SCALE GENOMIC DNA]</scope>
</reference>
<accession>A0A2M8KXA6</accession>
<feature type="domain" description="Glycosyltransferase subfamily 4-like N-terminal" evidence="2">
    <location>
        <begin position="20"/>
        <end position="188"/>
    </location>
</feature>
<evidence type="ECO:0000313" key="3">
    <source>
        <dbReference type="EMBL" id="PJE64565.1"/>
    </source>
</evidence>
<dbReference type="SUPFAM" id="SSF53756">
    <property type="entry name" value="UDP-Glycosyltransferase/glycogen phosphorylase"/>
    <property type="match status" value="1"/>
</dbReference>
<dbReference type="Proteomes" id="UP000229098">
    <property type="component" value="Unassembled WGS sequence"/>
</dbReference>
<organism evidence="3 4">
    <name type="scientific">Candidatus Ryanbacteria bacterium CG10_big_fil_rev_8_21_14_0_10_43_42</name>
    <dbReference type="NCBI Taxonomy" id="1974864"/>
    <lineage>
        <taxon>Bacteria</taxon>
        <taxon>Candidatus Ryaniibacteriota</taxon>
    </lineage>
</organism>
<dbReference type="Pfam" id="PF00534">
    <property type="entry name" value="Glycos_transf_1"/>
    <property type="match status" value="1"/>
</dbReference>
<comment type="caution">
    <text evidence="3">The sequence shown here is derived from an EMBL/GenBank/DDBJ whole genome shotgun (WGS) entry which is preliminary data.</text>
</comment>
<evidence type="ECO:0000259" key="2">
    <source>
        <dbReference type="Pfam" id="PF13439"/>
    </source>
</evidence>
<dbReference type="EMBL" id="PFEF01000005">
    <property type="protein sequence ID" value="PJE64565.1"/>
    <property type="molecule type" value="Genomic_DNA"/>
</dbReference>
<dbReference type="AlphaFoldDB" id="A0A2M8KXA6"/>
<feature type="domain" description="Glycosyl transferase family 1" evidence="1">
    <location>
        <begin position="196"/>
        <end position="356"/>
    </location>
</feature>
<name>A0A2M8KXA6_9BACT</name>